<dbReference type="PRINTS" id="PR00037">
    <property type="entry name" value="HTHLACR"/>
</dbReference>
<evidence type="ECO:0000256" key="2">
    <source>
        <dbReference type="ARBA" id="ARBA00023015"/>
    </source>
</evidence>
<dbReference type="SMART" id="SM00420">
    <property type="entry name" value="HTH_DEOR"/>
    <property type="match status" value="1"/>
</dbReference>
<dbReference type="Gene3D" id="3.30.750.70">
    <property type="entry name" value="4-hydroxybutyrate coenzyme like domains"/>
    <property type="match status" value="1"/>
</dbReference>
<dbReference type="Pfam" id="PF00455">
    <property type="entry name" value="DeoRC"/>
    <property type="match status" value="1"/>
</dbReference>
<name>A0ABS2W8Z0_9GAMM</name>
<dbReference type="PROSITE" id="PS51000">
    <property type="entry name" value="HTH_DEOR_2"/>
    <property type="match status" value="1"/>
</dbReference>
<evidence type="ECO:0000256" key="4">
    <source>
        <dbReference type="ARBA" id="ARBA00023163"/>
    </source>
</evidence>
<dbReference type="InterPro" id="IPR036390">
    <property type="entry name" value="WH_DNA-bd_sf"/>
</dbReference>
<dbReference type="InterPro" id="IPR037171">
    <property type="entry name" value="NagB/RpiA_transferase-like"/>
</dbReference>
<reference evidence="6 7" key="1">
    <citation type="submission" date="2021-02" db="EMBL/GenBank/DDBJ databases">
        <title>A novel species of genus Amphritea isolated from a fishpond in China.</title>
        <authorList>
            <person name="Lu H."/>
        </authorList>
    </citation>
    <scope>NUCLEOTIDE SEQUENCE [LARGE SCALE GENOMIC DNA]</scope>
    <source>
        <strain evidence="6 7">RP18W</strain>
    </source>
</reference>
<evidence type="ECO:0000313" key="7">
    <source>
        <dbReference type="Proteomes" id="UP000760472"/>
    </source>
</evidence>
<dbReference type="InterPro" id="IPR036388">
    <property type="entry name" value="WH-like_DNA-bd_sf"/>
</dbReference>
<evidence type="ECO:0000313" key="6">
    <source>
        <dbReference type="EMBL" id="MBN0987972.1"/>
    </source>
</evidence>
<dbReference type="PANTHER" id="PTHR30363:SF4">
    <property type="entry name" value="GLYCEROL-3-PHOSPHATE REGULON REPRESSOR"/>
    <property type="match status" value="1"/>
</dbReference>
<keyword evidence="3" id="KW-0238">DNA-binding</keyword>
<evidence type="ECO:0000256" key="3">
    <source>
        <dbReference type="ARBA" id="ARBA00023125"/>
    </source>
</evidence>
<dbReference type="PROSITE" id="PS00894">
    <property type="entry name" value="HTH_DEOR_1"/>
    <property type="match status" value="1"/>
</dbReference>
<dbReference type="Proteomes" id="UP000760472">
    <property type="component" value="Unassembled WGS sequence"/>
</dbReference>
<feature type="domain" description="HTH deoR-type" evidence="5">
    <location>
        <begin position="3"/>
        <end position="58"/>
    </location>
</feature>
<evidence type="ECO:0000256" key="1">
    <source>
        <dbReference type="ARBA" id="ARBA00022491"/>
    </source>
</evidence>
<keyword evidence="1" id="KW-0678">Repressor</keyword>
<dbReference type="Pfam" id="PF08220">
    <property type="entry name" value="HTH_DeoR"/>
    <property type="match status" value="1"/>
</dbReference>
<evidence type="ECO:0000259" key="5">
    <source>
        <dbReference type="PROSITE" id="PS51000"/>
    </source>
</evidence>
<dbReference type="InterPro" id="IPR014036">
    <property type="entry name" value="DeoR-like_C"/>
</dbReference>
<dbReference type="PANTHER" id="PTHR30363">
    <property type="entry name" value="HTH-TYPE TRANSCRIPTIONAL REGULATOR SRLR-RELATED"/>
    <property type="match status" value="1"/>
</dbReference>
<keyword evidence="7" id="KW-1185">Reference proteome</keyword>
<protein>
    <submittedName>
        <fullName evidence="6">DeoR/GlpR family transcriptional regulator</fullName>
    </submittedName>
</protein>
<proteinExistence type="predicted"/>
<dbReference type="EMBL" id="JAFFZP010000016">
    <property type="protein sequence ID" value="MBN0987972.1"/>
    <property type="molecule type" value="Genomic_DNA"/>
</dbReference>
<dbReference type="Gene3D" id="1.10.10.10">
    <property type="entry name" value="Winged helix-like DNA-binding domain superfamily/Winged helix DNA-binding domain"/>
    <property type="match status" value="1"/>
</dbReference>
<keyword evidence="4" id="KW-0804">Transcription</keyword>
<dbReference type="SUPFAM" id="SSF46785">
    <property type="entry name" value="Winged helix' DNA-binding domain"/>
    <property type="match status" value="1"/>
</dbReference>
<dbReference type="InterPro" id="IPR050313">
    <property type="entry name" value="Carb_Metab_HTH_regulators"/>
</dbReference>
<gene>
    <name evidence="6" type="ORF">JW498_11405</name>
</gene>
<comment type="caution">
    <text evidence="6">The sequence shown here is derived from an EMBL/GenBank/DDBJ whole genome shotgun (WGS) entry which is preliminary data.</text>
</comment>
<organism evidence="6 7">
    <name type="scientific">Amphritea pacifica</name>
    <dbReference type="NCBI Taxonomy" id="2811233"/>
    <lineage>
        <taxon>Bacteria</taxon>
        <taxon>Pseudomonadati</taxon>
        <taxon>Pseudomonadota</taxon>
        <taxon>Gammaproteobacteria</taxon>
        <taxon>Oceanospirillales</taxon>
        <taxon>Oceanospirillaceae</taxon>
        <taxon>Amphritea</taxon>
    </lineage>
</organism>
<dbReference type="SUPFAM" id="SSF100950">
    <property type="entry name" value="NagB/RpiA/CoA transferase-like"/>
    <property type="match status" value="1"/>
</dbReference>
<dbReference type="InterPro" id="IPR018356">
    <property type="entry name" value="Tscrpt_reg_HTH_DeoR_CS"/>
</dbReference>
<dbReference type="InterPro" id="IPR001034">
    <property type="entry name" value="DeoR_HTH"/>
</dbReference>
<accession>A0ABS2W8Z0</accession>
<dbReference type="RefSeq" id="WP_205209200.1">
    <property type="nucleotide sequence ID" value="NZ_JAFFZO010000004.1"/>
</dbReference>
<sequence length="254" mass="27952">MSQSQRQLQIMELVREKGFASIDELVTHFNVTPQTIRRDLNQLAEAKKLRRHHGGAGAEPESSTENLSYQSRKIMNLEAKERIAKALAKAIPDGASLFINIGTTTETIAQALLNHRDLKIVTNNIHVAAILSSKPDFTVIIAAGEVRHRDGGIVGEATSDFIGQFQMDFGIIGISGISMNGSLLDFDYREVRVAQAIIEHSQQIILAADHTKFGRSAMVKLGNISQIDHLYTDMTPPAEICEILTTNDISLHIV</sequence>
<dbReference type="SMART" id="SM01134">
    <property type="entry name" value="DeoRC"/>
    <property type="match status" value="1"/>
</dbReference>
<keyword evidence="2" id="KW-0805">Transcription regulation</keyword>
<dbReference type="NCBIfam" id="NF008154">
    <property type="entry name" value="PRK10906.1"/>
    <property type="match status" value="1"/>
</dbReference>